<dbReference type="GeneTree" id="ENSGT00390000017134"/>
<dbReference type="GO" id="GO:0030509">
    <property type="term" value="P:BMP signaling pathway"/>
    <property type="evidence" value="ECO:0007669"/>
    <property type="project" value="Ensembl"/>
</dbReference>
<dbReference type="GO" id="GO:0030501">
    <property type="term" value="P:positive regulation of bone mineralization"/>
    <property type="evidence" value="ECO:0007669"/>
    <property type="project" value="Ensembl"/>
</dbReference>
<dbReference type="GO" id="GO:0010628">
    <property type="term" value="P:positive regulation of gene expression"/>
    <property type="evidence" value="ECO:0007669"/>
    <property type="project" value="Ensembl"/>
</dbReference>
<dbReference type="Pfam" id="PF15724">
    <property type="entry name" value="TMEM119"/>
    <property type="match status" value="1"/>
</dbReference>
<organism evidence="4 5">
    <name type="scientific">Crocodylus porosus</name>
    <name type="common">Saltwater crocodile</name>
    <name type="synonym">Estuarine crocodile</name>
    <dbReference type="NCBI Taxonomy" id="8502"/>
    <lineage>
        <taxon>Eukaryota</taxon>
        <taxon>Metazoa</taxon>
        <taxon>Chordata</taxon>
        <taxon>Craniata</taxon>
        <taxon>Vertebrata</taxon>
        <taxon>Euteleostomi</taxon>
        <taxon>Archelosauria</taxon>
        <taxon>Archosauria</taxon>
        <taxon>Crocodylia</taxon>
        <taxon>Longirostres</taxon>
        <taxon>Crocodylidae</taxon>
        <taxon>Crocodylus</taxon>
    </lineage>
</organism>
<dbReference type="GO" id="GO:0001649">
    <property type="term" value="P:osteoblast differentiation"/>
    <property type="evidence" value="ECO:0007669"/>
    <property type="project" value="Ensembl"/>
</dbReference>
<accession>A0A7M4FDS0</accession>
<keyword evidence="2" id="KW-0812">Transmembrane</keyword>
<dbReference type="GO" id="GO:0005886">
    <property type="term" value="C:plasma membrane"/>
    <property type="evidence" value="ECO:0007669"/>
    <property type="project" value="Ensembl"/>
</dbReference>
<keyword evidence="5" id="KW-1185">Reference proteome</keyword>
<evidence type="ECO:0000256" key="2">
    <source>
        <dbReference type="SAM" id="Phobius"/>
    </source>
</evidence>
<dbReference type="OMA" id="QPPDTCG"/>
<keyword evidence="3" id="KW-0732">Signal</keyword>
<keyword evidence="2" id="KW-1133">Transmembrane helix</keyword>
<dbReference type="PANTHER" id="PTHR28645:SF1">
    <property type="entry name" value="TRANSMEMBRANE PROTEIN 119"/>
    <property type="match status" value="1"/>
</dbReference>
<dbReference type="GO" id="GO:0010832">
    <property type="term" value="P:negative regulation of myotube differentiation"/>
    <property type="evidence" value="ECO:0007669"/>
    <property type="project" value="Ensembl"/>
</dbReference>
<feature type="compositionally biased region" description="Basic and acidic residues" evidence="1">
    <location>
        <begin position="251"/>
        <end position="269"/>
    </location>
</feature>
<dbReference type="GO" id="GO:0005783">
    <property type="term" value="C:endoplasmic reticulum"/>
    <property type="evidence" value="ECO:0007669"/>
    <property type="project" value="Ensembl"/>
</dbReference>
<dbReference type="GO" id="GO:0045779">
    <property type="term" value="P:negative regulation of bone resorption"/>
    <property type="evidence" value="ECO:0007669"/>
    <property type="project" value="Ensembl"/>
</dbReference>
<dbReference type="GO" id="GO:0001958">
    <property type="term" value="P:endochondral ossification"/>
    <property type="evidence" value="ECO:0007669"/>
    <property type="project" value="Ensembl"/>
</dbReference>
<evidence type="ECO:0000256" key="1">
    <source>
        <dbReference type="SAM" id="MobiDB-lite"/>
    </source>
</evidence>
<dbReference type="GO" id="GO:1903012">
    <property type="term" value="P:positive regulation of bone development"/>
    <property type="evidence" value="ECO:0007669"/>
    <property type="project" value="Ensembl"/>
</dbReference>
<evidence type="ECO:0000256" key="3">
    <source>
        <dbReference type="SAM" id="SignalP"/>
    </source>
</evidence>
<dbReference type="Ensembl" id="ENSCPRT00005026137.1">
    <property type="protein sequence ID" value="ENSCPRP00005022352.1"/>
    <property type="gene ID" value="ENSCPRG00005015580.1"/>
</dbReference>
<protein>
    <submittedName>
        <fullName evidence="4">Transmembrane protein 119</fullName>
    </submittedName>
</protein>
<feature type="compositionally biased region" description="Basic and acidic residues" evidence="1">
    <location>
        <begin position="276"/>
        <end position="292"/>
    </location>
</feature>
<reference evidence="4" key="1">
    <citation type="submission" date="2025-05" db="UniProtKB">
        <authorList>
            <consortium name="Ensembl"/>
        </authorList>
    </citation>
    <scope>IDENTIFICATION</scope>
</reference>
<feature type="signal peptide" evidence="3">
    <location>
        <begin position="1"/>
        <end position="31"/>
    </location>
</feature>
<feature type="transmembrane region" description="Helical" evidence="2">
    <location>
        <begin position="149"/>
        <end position="172"/>
    </location>
</feature>
<dbReference type="InterPro" id="IPR031453">
    <property type="entry name" value="TMEM119"/>
</dbReference>
<dbReference type="GO" id="GO:0048515">
    <property type="term" value="P:spermatid differentiation"/>
    <property type="evidence" value="ECO:0007669"/>
    <property type="project" value="Ensembl"/>
</dbReference>
<name>A0A7M4FDS0_CROPO</name>
<dbReference type="GO" id="GO:0033690">
    <property type="term" value="P:positive regulation of osteoblast proliferation"/>
    <property type="evidence" value="ECO:0007669"/>
    <property type="project" value="Ensembl"/>
</dbReference>
<dbReference type="Proteomes" id="UP000594220">
    <property type="component" value="Unplaced"/>
</dbReference>
<dbReference type="GO" id="GO:0045669">
    <property type="term" value="P:positive regulation of osteoblast differentiation"/>
    <property type="evidence" value="ECO:0007669"/>
    <property type="project" value="Ensembl"/>
</dbReference>
<gene>
    <name evidence="4" type="primary">TMEM119</name>
</gene>
<evidence type="ECO:0000313" key="4">
    <source>
        <dbReference type="Ensembl" id="ENSCPRP00005022352.1"/>
    </source>
</evidence>
<feature type="region of interest" description="Disordered" evidence="1">
    <location>
        <begin position="200"/>
        <end position="224"/>
    </location>
</feature>
<dbReference type="Ensembl" id="ENSCPRT00005026139.1">
    <property type="protein sequence ID" value="ENSCPRP00005022354.1"/>
    <property type="gene ID" value="ENSCPRG00005015580.1"/>
</dbReference>
<feature type="region of interest" description="Disordered" evidence="1">
    <location>
        <begin position="241"/>
        <end position="363"/>
    </location>
</feature>
<dbReference type="AlphaFoldDB" id="A0A7M4FDS0"/>
<dbReference type="PANTHER" id="PTHR28645">
    <property type="entry name" value="TRANSMEMBRANE PROTEIN 119"/>
    <property type="match status" value="1"/>
</dbReference>
<proteinExistence type="predicted"/>
<sequence>MLREVPGLRSVSCLRTCGNAVLLLALGLAEGSPCLQGGVGIGVVGEETLDLDTVPGTPCKEMINPVTLCGLLLLLAPLCATRSTHLQTTVMNDNGGSGDSEEAFAMSSSSSVTSGMSPTANGITVTSVNGTLQSNDIVKGIMDFVKENMLLLIVVGSLVFVLLFILCAAAIVRQKHKASAYYPSSFPKKKYVDQNDKAGGAKAFSEVPEKASDAQSEEPVDSSKQLQADILAAAQNLKSPAKASLANGDGMKMEDKPPEDKEEGAKVEDGTEDAECISKEPEAALEKTESGKETPVPSCPAETKAREEEPPSAEEGQPAQEPATSSPEQPRDDCPGAAAESVAQTAEREQQDPAAPDTCASGV</sequence>
<evidence type="ECO:0000313" key="5">
    <source>
        <dbReference type="Proteomes" id="UP000594220"/>
    </source>
</evidence>
<keyword evidence="2" id="KW-0472">Membrane</keyword>
<feature type="chain" id="PRO_5044659155" evidence="3">
    <location>
        <begin position="32"/>
        <end position="363"/>
    </location>
</feature>